<comment type="caution">
    <text evidence="1">The sequence shown here is derived from an EMBL/GenBank/DDBJ whole genome shotgun (WGS) entry which is preliminary data.</text>
</comment>
<evidence type="ECO:0000313" key="1">
    <source>
        <dbReference type="EMBL" id="GJG33355.1"/>
    </source>
</evidence>
<reference evidence="1" key="1">
    <citation type="submission" date="2021-08" db="EMBL/GenBank/DDBJ databases">
        <title>Prevotella lacticifex sp. nov., isolated from rumen of cow.</title>
        <authorList>
            <person name="Shinkai T."/>
            <person name="Ikeyama N."/>
            <person name="Kumagai M."/>
            <person name="Ohmori H."/>
            <person name="Sakamoto M."/>
            <person name="Ohkuma M."/>
            <person name="Mitsumori M."/>
        </authorList>
    </citation>
    <scope>NUCLEOTIDE SEQUENCE</scope>
    <source>
        <strain evidence="1">JCM 8259</strain>
    </source>
</reference>
<gene>
    <name evidence="1" type="ORF">PRMUPPPA20_14640</name>
</gene>
<protein>
    <submittedName>
        <fullName evidence="1">Uncharacterized protein</fullName>
    </submittedName>
</protein>
<accession>A0AA37I7T8</accession>
<dbReference type="Proteomes" id="UP000887097">
    <property type="component" value="Unassembled WGS sequence"/>
</dbReference>
<evidence type="ECO:0000313" key="2">
    <source>
        <dbReference type="Proteomes" id="UP000887097"/>
    </source>
</evidence>
<dbReference type="GeneID" id="31500503"/>
<organism evidence="1 2">
    <name type="scientific">Xylanibacter ruminicola</name>
    <name type="common">Prevotella ruminicola</name>
    <dbReference type="NCBI Taxonomy" id="839"/>
    <lineage>
        <taxon>Bacteria</taxon>
        <taxon>Pseudomonadati</taxon>
        <taxon>Bacteroidota</taxon>
        <taxon>Bacteroidia</taxon>
        <taxon>Bacteroidales</taxon>
        <taxon>Prevotellaceae</taxon>
        <taxon>Xylanibacter</taxon>
    </lineage>
</organism>
<dbReference type="AlphaFoldDB" id="A0AA37I7T8"/>
<sequence length="93" mass="10406">MMIGLGNKERYCIYTRLVDDPNVRLYYKGLDKSENASSVLSVVVGFSKEDSIVMNKDTAKEICSQLNENLDTLLAHGFDKFKISQLTVVKAGK</sequence>
<dbReference type="EMBL" id="BPTT01000001">
    <property type="protein sequence ID" value="GJG33355.1"/>
    <property type="molecule type" value="Genomic_DNA"/>
</dbReference>
<name>A0AA37I7T8_XYLRU</name>
<proteinExistence type="predicted"/>
<dbReference type="RefSeq" id="WP_041385707.1">
    <property type="nucleotide sequence ID" value="NZ_BPTT01000001.1"/>
</dbReference>